<evidence type="ECO:0000313" key="1">
    <source>
        <dbReference type="EMBL" id="SHJ06556.1"/>
    </source>
</evidence>
<dbReference type="SUPFAM" id="SSF88713">
    <property type="entry name" value="Glycoside hydrolase/deacetylase"/>
    <property type="match status" value="1"/>
</dbReference>
<gene>
    <name evidence="1" type="ORF">SAMN02745170_01675</name>
</gene>
<evidence type="ECO:0008006" key="3">
    <source>
        <dbReference type="Google" id="ProtNLM"/>
    </source>
</evidence>
<dbReference type="InterPro" id="IPR011330">
    <property type="entry name" value="Glyco_hydro/deAcase_b/a-brl"/>
</dbReference>
<proteinExistence type="predicted"/>
<dbReference type="CDD" id="cd10924">
    <property type="entry name" value="CE4_COG4878"/>
    <property type="match status" value="1"/>
</dbReference>
<dbReference type="EMBL" id="FQZD01000011">
    <property type="protein sequence ID" value="SHJ06556.1"/>
    <property type="molecule type" value="Genomic_DNA"/>
</dbReference>
<keyword evidence="2" id="KW-1185">Reference proteome</keyword>
<sequence>MRHNRGNILILFILLCLGLFFQNQRSEGFLKMFKNTNFSVEAKAVRSLPDAAKSWPDEQFLLVYDGKNGDSLRLAFNIEKTLQQIKKDVKIIPVEAIAQEKLNYTGIILAFSDLDKLKNFEPLHRYVADGGNVYFMITPNGNMFTEIQRELGIKSSGDMVTTPGIKVLSNILIKGKGFVSEKSSIENSSYPVELDEQSRLHLTSYEGVPLLWERNNGKGSYVVYNGTSLQVKDSRGVITGMLGIGLKTFAYPVIGIKLMYLDDFPAPVPEGTSDAIYPDYHLTTPEFYRQIWWPDMLKLAARYNVKYTGVVIETYGNKVDPPFAPEANNGANRNHLILYGRELLKSGGELGVHGYNHQPLVPPGFVRHTDYQPWTSVDAMTQSIGELKRYIGDVYPDYKLRVYVPPSNILSPEGRKTLVQALPDLHVISSVYVGHYETDNSYAQEYDKGPDGVLNMPRISSNYFRDKDDDWSIINGISFLGVFCHFVHPDNIFYPENKGRHWEEFYKGLESLFKDIAEKYNWLRACTASQGAEYFEDFLRMNYRLKLDDNQLQIACGGFRGDSYFVLRTPRKIIKATGCDAQSIDENVYLLKIHSSQVSLLFGSEVRE</sequence>
<dbReference type="InterPro" id="IPR018695">
    <property type="entry name" value="DUF2194"/>
</dbReference>
<evidence type="ECO:0000313" key="2">
    <source>
        <dbReference type="Proteomes" id="UP000322917"/>
    </source>
</evidence>
<dbReference type="Pfam" id="PF09960">
    <property type="entry name" value="DUF2194"/>
    <property type="match status" value="2"/>
</dbReference>
<dbReference type="Gene3D" id="3.20.20.370">
    <property type="entry name" value="Glycoside hydrolase/deacetylase"/>
    <property type="match status" value="1"/>
</dbReference>
<accession>A0A1M6G9C0</accession>
<dbReference type="AlphaFoldDB" id="A0A1M6G9C0"/>
<dbReference type="Proteomes" id="UP000322917">
    <property type="component" value="Unassembled WGS sequence"/>
</dbReference>
<name>A0A1M6G9C0_9FIRM</name>
<protein>
    <recommendedName>
        <fullName evidence="3">DUF2194 domain-containing protein</fullName>
    </recommendedName>
</protein>
<organism evidence="1 2">
    <name type="scientific">Propionispora hippei DSM 15287</name>
    <dbReference type="NCBI Taxonomy" id="1123003"/>
    <lineage>
        <taxon>Bacteria</taxon>
        <taxon>Bacillati</taxon>
        <taxon>Bacillota</taxon>
        <taxon>Negativicutes</taxon>
        <taxon>Selenomonadales</taxon>
        <taxon>Sporomusaceae</taxon>
        <taxon>Propionispora</taxon>
    </lineage>
</organism>
<dbReference type="RefSeq" id="WP_149734454.1">
    <property type="nucleotide sequence ID" value="NZ_FQZD01000011.1"/>
</dbReference>
<dbReference type="GO" id="GO:0005975">
    <property type="term" value="P:carbohydrate metabolic process"/>
    <property type="evidence" value="ECO:0007669"/>
    <property type="project" value="InterPro"/>
</dbReference>
<reference evidence="1 2" key="1">
    <citation type="submission" date="2016-11" db="EMBL/GenBank/DDBJ databases">
        <authorList>
            <person name="Varghese N."/>
            <person name="Submissions S."/>
        </authorList>
    </citation>
    <scope>NUCLEOTIDE SEQUENCE [LARGE SCALE GENOMIC DNA]</scope>
    <source>
        <strain evidence="1 2">DSM 15287</strain>
    </source>
</reference>
<dbReference type="OrthoDB" id="9761886at2"/>